<dbReference type="Gene3D" id="2.60.120.620">
    <property type="entry name" value="q2cbj1_9rhob like domain"/>
    <property type="match status" value="1"/>
</dbReference>
<evidence type="ECO:0000313" key="2">
    <source>
        <dbReference type="EMBL" id="KAL2273528.1"/>
    </source>
</evidence>
<dbReference type="PANTHER" id="PTHR33099">
    <property type="entry name" value="FE2OG DIOXYGENASE DOMAIN-CONTAINING PROTEIN"/>
    <property type="match status" value="1"/>
</dbReference>
<dbReference type="EMBL" id="JBAWTH010000182">
    <property type="protein sequence ID" value="KAL2273528.1"/>
    <property type="molecule type" value="Genomic_DNA"/>
</dbReference>
<dbReference type="InterPro" id="IPR044862">
    <property type="entry name" value="Pro_4_hyd_alph_FE2OG_OXY"/>
</dbReference>
<reference evidence="2 3" key="1">
    <citation type="submission" date="2024-03" db="EMBL/GenBank/DDBJ databases">
        <title>A high-quality draft genome sequence of Diaporthe vaccinii, a causative agent of upright dieback and viscid rot disease in cranberry plants.</title>
        <authorList>
            <person name="Sarrasin M."/>
            <person name="Lang B.F."/>
            <person name="Burger G."/>
        </authorList>
    </citation>
    <scope>NUCLEOTIDE SEQUENCE [LARGE SCALE GENOMIC DNA]</scope>
    <source>
        <strain evidence="2 3">IS7</strain>
    </source>
</reference>
<proteinExistence type="predicted"/>
<protein>
    <recommendedName>
        <fullName evidence="1">Prolyl 4-hydroxylase alpha subunit Fe(2+) 2OG dioxygenase domain-containing protein</fullName>
    </recommendedName>
</protein>
<organism evidence="2 3">
    <name type="scientific">Diaporthe vaccinii</name>
    <dbReference type="NCBI Taxonomy" id="105482"/>
    <lineage>
        <taxon>Eukaryota</taxon>
        <taxon>Fungi</taxon>
        <taxon>Dikarya</taxon>
        <taxon>Ascomycota</taxon>
        <taxon>Pezizomycotina</taxon>
        <taxon>Sordariomycetes</taxon>
        <taxon>Sordariomycetidae</taxon>
        <taxon>Diaporthales</taxon>
        <taxon>Diaporthaceae</taxon>
        <taxon>Diaporthe</taxon>
        <taxon>Diaporthe eres species complex</taxon>
    </lineage>
</organism>
<comment type="caution">
    <text evidence="2">The sequence shown here is derived from an EMBL/GenBank/DDBJ whole genome shotgun (WGS) entry which is preliminary data.</text>
</comment>
<dbReference type="Pfam" id="PF13640">
    <property type="entry name" value="2OG-FeII_Oxy_3"/>
    <property type="match status" value="1"/>
</dbReference>
<name>A0ABR4DT59_9PEZI</name>
<dbReference type="Proteomes" id="UP001600888">
    <property type="component" value="Unassembled WGS sequence"/>
</dbReference>
<evidence type="ECO:0000259" key="1">
    <source>
        <dbReference type="Pfam" id="PF13640"/>
    </source>
</evidence>
<gene>
    <name evidence="2" type="ORF">FJTKL_04434</name>
</gene>
<keyword evidence="3" id="KW-1185">Reference proteome</keyword>
<dbReference type="PANTHER" id="PTHR33099:SF7">
    <property type="entry name" value="MYND-TYPE DOMAIN-CONTAINING PROTEIN"/>
    <property type="match status" value="1"/>
</dbReference>
<accession>A0ABR4DT59</accession>
<feature type="domain" description="Prolyl 4-hydroxylase alpha subunit Fe(2+) 2OG dioxygenase" evidence="1">
    <location>
        <begin position="172"/>
        <end position="260"/>
    </location>
</feature>
<sequence length="439" mass="48290">MPQKTVYKPALNAETADLLSNLKRLVGKQHDEALFACGGSIPILHPSNTTAPFRSKDNTDHGLLTSVPVTIRWDPSSANFLAKDTKLVFPLEPGHEHNLARLVNEADPATFGLHGKDILDESYRKASKLDPSQFSTSFNPYELGIIDTVAQTLLPSTKAAAGYRAVRAELYKLNIYSGPSGEFQAHLDTPQSNTQFGSLVVCLPVQHEGGQLVARHKGKEMTFDWGNSTQSIQFAAFYSDVEHEVLEVHSGHRVTLTYNLYAVRGGYLGFFCAHAYAHTNTQTTKFPDMLKGIDMAIWETFTALGLETMVRPVIDFEHGCNYYDFDDDESENSEPSDNRIVPAEKRIIGSALSDIYYGGSTEWDGDILEGFADEVLGTAPVHWLSDPGKEQLQVDFIAYGNEASHNPFYSHCAILVKVPTWAGRVTKGLGVDDGLGADN</sequence>
<evidence type="ECO:0000313" key="3">
    <source>
        <dbReference type="Proteomes" id="UP001600888"/>
    </source>
</evidence>